<gene>
    <name evidence="1" type="ORF">GFD30_24570</name>
</gene>
<protein>
    <submittedName>
        <fullName evidence="1">Uncharacterized protein</fullName>
    </submittedName>
</protein>
<dbReference type="EMBL" id="WIAO01000053">
    <property type="protein sequence ID" value="MQM28709.1"/>
    <property type="molecule type" value="Genomic_DNA"/>
</dbReference>
<dbReference type="Proteomes" id="UP000477750">
    <property type="component" value="Unassembled WGS sequence"/>
</dbReference>
<dbReference type="RefSeq" id="WP_153027798.1">
    <property type="nucleotide sequence ID" value="NZ_WIAO01000053.1"/>
</dbReference>
<keyword evidence="2" id="KW-1185">Reference proteome</keyword>
<organism evidence="1 2">
    <name type="scientific">Glycomyces albidus</name>
    <dbReference type="NCBI Taxonomy" id="2656774"/>
    <lineage>
        <taxon>Bacteria</taxon>
        <taxon>Bacillati</taxon>
        <taxon>Actinomycetota</taxon>
        <taxon>Actinomycetes</taxon>
        <taxon>Glycomycetales</taxon>
        <taxon>Glycomycetaceae</taxon>
        <taxon>Glycomyces</taxon>
    </lineage>
</organism>
<proteinExistence type="predicted"/>
<comment type="caution">
    <text evidence="1">The sequence shown here is derived from an EMBL/GenBank/DDBJ whole genome shotgun (WGS) entry which is preliminary data.</text>
</comment>
<name>A0A6L5GG68_9ACTN</name>
<reference evidence="1 2" key="1">
    <citation type="submission" date="2019-10" db="EMBL/GenBank/DDBJ databases">
        <title>Glycomyces albidus sp. nov., a novel actinomycete isolated from rhizosphere soil of wheat (Triticum aestivum L.).</title>
        <authorList>
            <person name="Qian L."/>
        </authorList>
    </citation>
    <scope>NUCLEOTIDE SEQUENCE [LARGE SCALE GENOMIC DNA]</scope>
    <source>
        <strain evidence="1 2">NEAU-7082</strain>
    </source>
</reference>
<dbReference type="AlphaFoldDB" id="A0A6L5GG68"/>
<sequence>MARDRHPGEVDALFRRALAAVVPAGTVQPRWVAGHAGLVGVFEGFGAVRDFADWCDATGADPGFEFGPPPEVALYARHLLGGHVVHVECVAEQRDAETWFRLNPSGLL</sequence>
<evidence type="ECO:0000313" key="2">
    <source>
        <dbReference type="Proteomes" id="UP000477750"/>
    </source>
</evidence>
<accession>A0A6L5GG68</accession>
<evidence type="ECO:0000313" key="1">
    <source>
        <dbReference type="EMBL" id="MQM28709.1"/>
    </source>
</evidence>